<reference evidence="3" key="1">
    <citation type="submission" date="2023-02" db="EMBL/GenBank/DDBJ databases">
        <title>Mating type loci evolution in Malassezia.</title>
        <authorList>
            <person name="Coelho M.A."/>
        </authorList>
    </citation>
    <scope>NUCLEOTIDE SEQUENCE</scope>
    <source>
        <strain evidence="3">CBS 14136</strain>
    </source>
</reference>
<dbReference type="SMART" id="SM00222">
    <property type="entry name" value="Sec7"/>
    <property type="match status" value="1"/>
</dbReference>
<feature type="compositionally biased region" description="Polar residues" evidence="1">
    <location>
        <begin position="356"/>
        <end position="396"/>
    </location>
</feature>
<dbReference type="Gene3D" id="1.10.1000.11">
    <property type="entry name" value="Arf Nucleotide-binding Site Opener,domain 2"/>
    <property type="match status" value="1"/>
</dbReference>
<dbReference type="InterPro" id="IPR023394">
    <property type="entry name" value="Sec7_C_sf"/>
</dbReference>
<dbReference type="InterPro" id="IPR035999">
    <property type="entry name" value="Sec7_dom_sf"/>
</dbReference>
<evidence type="ECO:0000259" key="2">
    <source>
        <dbReference type="PROSITE" id="PS50190"/>
    </source>
</evidence>
<feature type="domain" description="SEC7" evidence="2">
    <location>
        <begin position="1075"/>
        <end position="1255"/>
    </location>
</feature>
<feature type="region of interest" description="Disordered" evidence="1">
    <location>
        <begin position="204"/>
        <end position="420"/>
    </location>
</feature>
<evidence type="ECO:0000256" key="1">
    <source>
        <dbReference type="SAM" id="MobiDB-lite"/>
    </source>
</evidence>
<feature type="compositionally biased region" description="Polar residues" evidence="1">
    <location>
        <begin position="251"/>
        <end position="265"/>
    </location>
</feature>
<evidence type="ECO:0000313" key="4">
    <source>
        <dbReference type="Proteomes" id="UP001214628"/>
    </source>
</evidence>
<dbReference type="InterPro" id="IPR000904">
    <property type="entry name" value="Sec7_dom"/>
</dbReference>
<feature type="region of interest" description="Disordered" evidence="1">
    <location>
        <begin position="592"/>
        <end position="619"/>
    </location>
</feature>
<feature type="compositionally biased region" description="Polar residues" evidence="1">
    <location>
        <begin position="763"/>
        <end position="773"/>
    </location>
</feature>
<feature type="region of interest" description="Disordered" evidence="1">
    <location>
        <begin position="681"/>
        <end position="702"/>
    </location>
</feature>
<feature type="region of interest" description="Disordered" evidence="1">
    <location>
        <begin position="729"/>
        <end position="891"/>
    </location>
</feature>
<proteinExistence type="predicted"/>
<name>A0AAF0FE66_9BASI</name>
<feature type="compositionally biased region" description="Polar residues" evidence="1">
    <location>
        <begin position="742"/>
        <end position="753"/>
    </location>
</feature>
<organism evidence="3 4">
    <name type="scientific">Malassezia psittaci</name>
    <dbReference type="NCBI Taxonomy" id="1821823"/>
    <lineage>
        <taxon>Eukaryota</taxon>
        <taxon>Fungi</taxon>
        <taxon>Dikarya</taxon>
        <taxon>Basidiomycota</taxon>
        <taxon>Ustilaginomycotina</taxon>
        <taxon>Malasseziomycetes</taxon>
        <taxon>Malasseziales</taxon>
        <taxon>Malasseziaceae</taxon>
        <taxon>Malassezia</taxon>
    </lineage>
</organism>
<feature type="compositionally biased region" description="Polar residues" evidence="1">
    <location>
        <begin position="285"/>
        <end position="297"/>
    </location>
</feature>
<dbReference type="EMBL" id="CP118376">
    <property type="protein sequence ID" value="WFD43148.1"/>
    <property type="molecule type" value="Genomic_DNA"/>
</dbReference>
<feature type="compositionally biased region" description="Low complexity" evidence="1">
    <location>
        <begin position="501"/>
        <end position="514"/>
    </location>
</feature>
<dbReference type="PROSITE" id="PS50190">
    <property type="entry name" value="SEC7"/>
    <property type="match status" value="1"/>
</dbReference>
<evidence type="ECO:0000313" key="3">
    <source>
        <dbReference type="EMBL" id="WFD43148.1"/>
    </source>
</evidence>
<feature type="region of interest" description="Disordered" evidence="1">
    <location>
        <begin position="482"/>
        <end position="541"/>
    </location>
</feature>
<protein>
    <recommendedName>
        <fullName evidence="2">SEC7 domain-containing protein</fullName>
    </recommendedName>
</protein>
<accession>A0AAF0FE66</accession>
<feature type="compositionally biased region" description="Basic and acidic residues" evidence="1">
    <location>
        <begin position="299"/>
        <end position="317"/>
    </location>
</feature>
<feature type="compositionally biased region" description="Basic and acidic residues" evidence="1">
    <location>
        <begin position="515"/>
        <end position="530"/>
    </location>
</feature>
<feature type="region of interest" description="Disordered" evidence="1">
    <location>
        <begin position="30"/>
        <end position="119"/>
    </location>
</feature>
<feature type="compositionally biased region" description="Polar residues" evidence="1">
    <location>
        <begin position="870"/>
        <end position="891"/>
    </location>
</feature>
<keyword evidence="4" id="KW-1185">Reference proteome</keyword>
<feature type="compositionally biased region" description="Polar residues" evidence="1">
    <location>
        <begin position="594"/>
        <end position="609"/>
    </location>
</feature>
<feature type="compositionally biased region" description="Basic and acidic residues" evidence="1">
    <location>
        <begin position="335"/>
        <end position="345"/>
    </location>
</feature>
<feature type="compositionally biased region" description="Polar residues" evidence="1">
    <location>
        <begin position="80"/>
        <end position="114"/>
    </location>
</feature>
<dbReference type="SUPFAM" id="SSF48425">
    <property type="entry name" value="Sec7 domain"/>
    <property type="match status" value="1"/>
</dbReference>
<gene>
    <name evidence="3" type="ORF">MPSI1_001801</name>
</gene>
<dbReference type="GO" id="GO:0032012">
    <property type="term" value="P:regulation of ARF protein signal transduction"/>
    <property type="evidence" value="ECO:0007669"/>
    <property type="project" value="InterPro"/>
</dbReference>
<dbReference type="Proteomes" id="UP001214628">
    <property type="component" value="Chromosome 2"/>
</dbReference>
<dbReference type="Pfam" id="PF01369">
    <property type="entry name" value="Sec7"/>
    <property type="match status" value="1"/>
</dbReference>
<sequence>MTGNQEAPENDAMPATVRTDAIAKLRRAASQREIRRISPRRMRVRQVDASPQIVRTNSNTDAIPPSLDRSGGYLLDGAESRNTPRLTPSTSCDVPRAQSSDQLTTPRTEDNSPLPSLDQLRRKILQERKATGLSRSASASTTSRVARAYTMQKLLGATTPIPYNDVFEFIRSVNDARSAQVGDESLASEPSMDFESEKDLSMDIQAESTPPRNAKRATLMRSVSAREVARKNMFQKINKRERPPLDLSKTDYPSSTPTPDISKVNSPIAFHHSPGSLVSAPKVANDSNTNQTVSASPHSRLDEPSAMERERERENAKEQLAAQNLQHSRNLSSRSELHDGSDHLKTPITPGFLPSRTPTLSPSYSLRQPPSSAPLQPDWNRSSPLESRSVPPTSAPSRFDSRPYPVSPGGEKQALPIPTNQPQDFLSALTLENSAEATYTPTNIIPQPMSAPATSSMTMPTVVPSSTPQMLFESTTPNVVADEEHANSSTDPSRQIEGAAHSTFSDSSSSTQPHHTSDKPNSHQDTREESADSFTIPLGLSRQLDAEAREARARRMRGRNAGYLARAVSAGGNMAPSSRPGTEVLRALGDVDPTATTSGTLTQSNNEYSPENHHENGARNPDAVGLGIMAPTTVSSTPLAKGLHAARPIQASSDVASNSANASLPNYKHHQQLADRPVGSIHARSASQPQNKPLPGLPYATPVSWTSAMQSTRNTPESPTQLHYLSRTTQQSNTGLVPAPNENLSNTIYTSPAFSIPPRRSLEQSSSTNTHSRASPIGSPAALQPIARTSADGRRSSGLPRNKELRAKNSSEQSLSEGTRTDDWSSDRLISVPPIVPTSEPEKKGRGARLLGSLRRKTSRVRLTDRSLTKKQGSDSMRSAASPSIEASSVSLPKTSADSMVSAHKTSRAMVCCQDETSLLPSSAHPIVLPISRTHLSRLSAQVAGSNEVGAALARCVPGEVPYPNFLDSARQLIRVIPVLQVTAETYVKLRYLYLFSDLLVISKPAHVPLQPGELSTYILSRLQSQPDLNEPCSPVAILPLHDTYLEPGAMVRAAIQQTDRAGSLRHLSALQMQLASKLPSIVGDIRRVAPDSTSLAQVLFVLPELDRAVLSRYLYEVPQRAVLHSYIAEHQLRGLPLEYGLRMVLIDVCFPSNLVEFKALLRAFAVEWIQANRGELPSHLTQALAIELTMTLMTLNDALHSSSNSHTSSAPGVFSRSNPNMSIDQFVRSIRAFDPQMALSDRELREMYLSVKTYPIVEASTTAVRRILYNSRAISEGLAVGVPSAPITVAIDSPDPNLRIRLLGKDLFFDPPVLSFNHSSRAEFIVGTTSPGEHEIVFLRLGSHSPLYPPVAEPCGSYHALPRSLTVFSGLHTTRPSISLQSCSLDGISTGYQLYFADTYTAIQCAGLLLEQMATLASRKSDFGSAQATSRRLADQVLQACLRFEERCAAQGNEACLTGKDLVRLVRENMLLLGLFSKPASN</sequence>
<feature type="compositionally biased region" description="Basic and acidic residues" evidence="1">
    <location>
        <begin position="791"/>
        <end position="809"/>
    </location>
</feature>
<feature type="compositionally biased region" description="Polar residues" evidence="1">
    <location>
        <begin position="321"/>
        <end position="334"/>
    </location>
</feature>
<dbReference type="GO" id="GO:0005085">
    <property type="term" value="F:guanyl-nucleotide exchange factor activity"/>
    <property type="evidence" value="ECO:0007669"/>
    <property type="project" value="InterPro"/>
</dbReference>